<dbReference type="NCBIfam" id="NF007848">
    <property type="entry name" value="PRK10557.1"/>
    <property type="match status" value="1"/>
</dbReference>
<protein>
    <submittedName>
        <fullName evidence="6">Prepilin-type cleavage/methylation domain-containing protein</fullName>
    </submittedName>
</protein>
<dbReference type="Proteomes" id="UP000217979">
    <property type="component" value="Chromosome"/>
</dbReference>
<dbReference type="GO" id="GO:0015628">
    <property type="term" value="P:protein secretion by the type II secretion system"/>
    <property type="evidence" value="ECO:0007669"/>
    <property type="project" value="TreeGrafter"/>
</dbReference>
<dbReference type="InterPro" id="IPR012902">
    <property type="entry name" value="N_methyl_site"/>
</dbReference>
<dbReference type="PANTHER" id="PTHR39583:SF3">
    <property type="entry name" value="PREPILIN PEPTIDASE-DEPENDENT PROTEIN B"/>
    <property type="match status" value="1"/>
</dbReference>
<keyword evidence="4" id="KW-1133">Transmembrane helix</keyword>
<dbReference type="InterPro" id="IPR051621">
    <property type="entry name" value="T2SS_protein_J"/>
</dbReference>
<dbReference type="PANTHER" id="PTHR39583">
    <property type="entry name" value="TYPE II SECRETION SYSTEM PROTEIN J-RELATED"/>
    <property type="match status" value="1"/>
</dbReference>
<evidence type="ECO:0000256" key="5">
    <source>
        <dbReference type="ARBA" id="ARBA00023136"/>
    </source>
</evidence>
<dbReference type="GO" id="GO:0016020">
    <property type="term" value="C:membrane"/>
    <property type="evidence" value="ECO:0007669"/>
    <property type="project" value="UniProtKB-SubCell"/>
</dbReference>
<evidence type="ECO:0000256" key="2">
    <source>
        <dbReference type="ARBA" id="ARBA00022481"/>
    </source>
</evidence>
<dbReference type="AlphaFoldDB" id="A0A291DU95"/>
<evidence type="ECO:0000313" key="7">
    <source>
        <dbReference type="Proteomes" id="UP000217979"/>
    </source>
</evidence>
<sequence>MLSVQRGFSLLETLIAMALSSVLLLGTSRLFPALQGEVLRQYSYVAQQEALWQMVFTVGKHLQRAGYCRGQCKGEAVKLMNNGSCVVFQWDANGNGRWDSTPGSQNEQTGYRLRNGSLETQKGVDRCEGSGWERMSDPTQLTVQHFSVIRQNRKSRRPLYHIRLTANVKQGGRYAEVSYTVSGENL</sequence>
<dbReference type="PROSITE" id="PS00409">
    <property type="entry name" value="PROKAR_NTER_METHYL"/>
    <property type="match status" value="1"/>
</dbReference>
<keyword evidence="2" id="KW-0488">Methylation</keyword>
<dbReference type="NCBIfam" id="TIGR02532">
    <property type="entry name" value="IV_pilin_GFxxxE"/>
    <property type="match status" value="1"/>
</dbReference>
<organism evidence="6 7">
    <name type="scientific">Cedecea neteri</name>
    <dbReference type="NCBI Taxonomy" id="158822"/>
    <lineage>
        <taxon>Bacteria</taxon>
        <taxon>Pseudomonadati</taxon>
        <taxon>Pseudomonadota</taxon>
        <taxon>Gammaproteobacteria</taxon>
        <taxon>Enterobacterales</taxon>
        <taxon>Enterobacteriaceae</taxon>
        <taxon>Cedecea</taxon>
    </lineage>
</organism>
<evidence type="ECO:0000256" key="3">
    <source>
        <dbReference type="ARBA" id="ARBA00022692"/>
    </source>
</evidence>
<gene>
    <name evidence="6" type="ORF">CO704_03370</name>
</gene>
<proteinExistence type="predicted"/>
<evidence type="ECO:0000313" key="6">
    <source>
        <dbReference type="EMBL" id="ATF91196.1"/>
    </source>
</evidence>
<keyword evidence="3" id="KW-0812">Transmembrane</keyword>
<dbReference type="InterPro" id="IPR016419">
    <property type="entry name" value="Prepilin_Pept-dep_B_prd"/>
</dbReference>
<dbReference type="EMBL" id="CP023525">
    <property type="protein sequence ID" value="ATF91196.1"/>
    <property type="molecule type" value="Genomic_DNA"/>
</dbReference>
<dbReference type="Pfam" id="PF07963">
    <property type="entry name" value="N_methyl"/>
    <property type="match status" value="1"/>
</dbReference>
<comment type="subcellular location">
    <subcellularLocation>
        <location evidence="1">Membrane</location>
        <topology evidence="1">Single-pass membrane protein</topology>
    </subcellularLocation>
</comment>
<dbReference type="PIRSF" id="PIRSF004525">
    <property type="entry name" value="Pilin_peptidase-dep_B_prd"/>
    <property type="match status" value="1"/>
</dbReference>
<name>A0A291DU95_9ENTR</name>
<evidence type="ECO:0000256" key="1">
    <source>
        <dbReference type="ARBA" id="ARBA00004167"/>
    </source>
</evidence>
<evidence type="ECO:0000256" key="4">
    <source>
        <dbReference type="ARBA" id="ARBA00022989"/>
    </source>
</evidence>
<accession>A0A291DU95</accession>
<keyword evidence="5" id="KW-0472">Membrane</keyword>
<reference evidence="6 7" key="1">
    <citation type="submission" date="2017-09" db="EMBL/GenBank/DDBJ databases">
        <title>FDA dAtabase for Regulatory Grade micrObial Sequences (FDA-ARGOS): Supporting development and validation of Infectious Disease Dx tests.</title>
        <authorList>
            <person name="Minogue T."/>
            <person name="Wolcott M."/>
            <person name="Wasieloski L."/>
            <person name="Aguilar W."/>
            <person name="Moore D."/>
            <person name="Tallon L."/>
            <person name="Sadzewicz L."/>
            <person name="Ott S."/>
            <person name="Zhao X."/>
            <person name="Nagaraj S."/>
            <person name="Vavikolanu K."/>
            <person name="Aluvathingal J."/>
            <person name="Nadendla S."/>
            <person name="Sichtig H."/>
        </authorList>
    </citation>
    <scope>NUCLEOTIDE SEQUENCE [LARGE SCALE GENOMIC DNA]</scope>
    <source>
        <strain evidence="6 7">FDAARGOS_392</strain>
    </source>
</reference>
<dbReference type="RefSeq" id="WP_061274856.1">
    <property type="nucleotide sequence ID" value="NZ_CP023525.1"/>
</dbReference>